<feature type="region of interest" description="Disordered" evidence="1">
    <location>
        <begin position="1"/>
        <end position="61"/>
    </location>
</feature>
<comment type="caution">
    <text evidence="2">The sequence shown here is derived from an EMBL/GenBank/DDBJ whole genome shotgun (WGS) entry which is preliminary data.</text>
</comment>
<dbReference type="AlphaFoldDB" id="M5BQ93"/>
<sequence>MVAAEEMEREESGEPYTSDDSDVDVVGITQVDTSPSVHIGMSQPEDEAETESVDKAEETGETVLDTIEVRLEGLVDRYGAMYARVQSYYAHGIKEGMNEADAVEFAEQQLRADARHGKGKGRAS</sequence>
<dbReference type="EMBL" id="CAOJ01003516">
    <property type="protein sequence ID" value="CCO28590.1"/>
    <property type="molecule type" value="Genomic_DNA"/>
</dbReference>
<gene>
    <name evidence="2" type="ORF">BN14_02587</name>
</gene>
<evidence type="ECO:0000313" key="2">
    <source>
        <dbReference type="EMBL" id="CCO28590.1"/>
    </source>
</evidence>
<dbReference type="Proteomes" id="UP000012065">
    <property type="component" value="Unassembled WGS sequence"/>
</dbReference>
<organism evidence="2 3">
    <name type="scientific">Thanatephorus cucumeris (strain AG1-IB / isolate 7/3/14)</name>
    <name type="common">Lettuce bottom rot fungus</name>
    <name type="synonym">Rhizoctonia solani</name>
    <dbReference type="NCBI Taxonomy" id="1108050"/>
    <lineage>
        <taxon>Eukaryota</taxon>
        <taxon>Fungi</taxon>
        <taxon>Dikarya</taxon>
        <taxon>Basidiomycota</taxon>
        <taxon>Agaricomycotina</taxon>
        <taxon>Agaricomycetes</taxon>
        <taxon>Cantharellales</taxon>
        <taxon>Ceratobasidiaceae</taxon>
        <taxon>Rhizoctonia</taxon>
        <taxon>Rhizoctonia solani AG-1</taxon>
    </lineage>
</organism>
<evidence type="ECO:0000313" key="3">
    <source>
        <dbReference type="Proteomes" id="UP000012065"/>
    </source>
</evidence>
<evidence type="ECO:0000256" key="1">
    <source>
        <dbReference type="SAM" id="MobiDB-lite"/>
    </source>
</evidence>
<accession>M5BQ93</accession>
<name>M5BQ93_THACB</name>
<protein>
    <submittedName>
        <fullName evidence="2">Uncharacterized protein</fullName>
    </submittedName>
</protein>
<proteinExistence type="predicted"/>
<dbReference type="HOGENOM" id="CLU_2005469_0_0_1"/>
<feature type="compositionally biased region" description="Acidic residues" evidence="1">
    <location>
        <begin position="1"/>
        <end position="23"/>
    </location>
</feature>
<reference evidence="2 3" key="1">
    <citation type="journal article" date="2013" name="J. Biotechnol.">
        <title>Establishment and interpretation of the genome sequence of the phytopathogenic fungus Rhizoctonia solani AG1-IB isolate 7/3/14.</title>
        <authorList>
            <person name="Wibberg D.W."/>
            <person name="Jelonek L.J."/>
            <person name="Rupp O.R."/>
            <person name="Hennig M.H."/>
            <person name="Eikmeyer F.E."/>
            <person name="Goesmann A.G."/>
            <person name="Hartmann A.H."/>
            <person name="Borriss R.B."/>
            <person name="Grosch R.G."/>
            <person name="Puehler A.P."/>
            <person name="Schlueter A.S."/>
        </authorList>
    </citation>
    <scope>NUCLEOTIDE SEQUENCE [LARGE SCALE GENOMIC DNA]</scope>
    <source>
        <strain evidence="3">AG1-IB / isolate 7/3/14</strain>
    </source>
</reference>